<keyword evidence="4" id="KW-0560">Oxidoreductase</keyword>
<dbReference type="InterPro" id="IPR050416">
    <property type="entry name" value="FAD-linked_Oxidoreductase"/>
</dbReference>
<protein>
    <submittedName>
        <fullName evidence="7">Adenine phosphoribosyltransferase</fullName>
    </submittedName>
</protein>
<accession>A0A2G5IDU7</accession>
<dbReference type="InterPro" id="IPR016166">
    <property type="entry name" value="FAD-bd_PCMH"/>
</dbReference>
<dbReference type="Gene3D" id="3.40.50.300">
    <property type="entry name" value="P-loop containing nucleotide triphosphate hydrolases"/>
    <property type="match status" value="1"/>
</dbReference>
<dbReference type="Gene3D" id="3.40.50.2020">
    <property type="match status" value="1"/>
</dbReference>
<proteinExistence type="inferred from homology"/>
<keyword evidence="10" id="KW-1185">Reference proteome</keyword>
<reference evidence="7 9" key="1">
    <citation type="submission" date="2015-10" db="EMBL/GenBank/DDBJ databases">
        <title>The cercosporin biosynthetic gene cluster was horizontally transferred to several fungal lineages and shown to be expanded in Cercospora beticola based on microsynteny with recipient genomes.</title>
        <authorList>
            <person name="De Jonge R."/>
            <person name="Ebert M.K."/>
            <person name="Suttle J.C."/>
            <person name="Jurick Ii W.M."/>
            <person name="Secor G.A."/>
            <person name="Thomma B.P."/>
            <person name="Van De Peer Y."/>
            <person name="Bolton M.D."/>
        </authorList>
    </citation>
    <scope>NUCLEOTIDE SEQUENCE [LARGE SCALE GENOMIC DNA]</scope>
    <source>
        <strain evidence="7 9">09-40</strain>
    </source>
</reference>
<keyword evidence="2" id="KW-0285">Flavoprotein</keyword>
<dbReference type="OrthoDB" id="363185at2759"/>
<dbReference type="Pfam" id="PF00156">
    <property type="entry name" value="Pribosyltran"/>
    <property type="match status" value="1"/>
</dbReference>
<dbReference type="InterPro" id="IPR005919">
    <property type="entry name" value="Pmev_kin_anim"/>
</dbReference>
<evidence type="ECO:0000313" key="7">
    <source>
        <dbReference type="EMBL" id="PIB03028.1"/>
    </source>
</evidence>
<dbReference type="GO" id="GO:0016491">
    <property type="term" value="F:oxidoreductase activity"/>
    <property type="evidence" value="ECO:0007669"/>
    <property type="project" value="UniProtKB-KW"/>
</dbReference>
<dbReference type="InterPro" id="IPR027417">
    <property type="entry name" value="P-loop_NTPase"/>
</dbReference>
<dbReference type="GO" id="GO:0004631">
    <property type="term" value="F:phosphomevalonate kinase activity"/>
    <property type="evidence" value="ECO:0007669"/>
    <property type="project" value="InterPro"/>
</dbReference>
<dbReference type="Gene3D" id="3.30.465.10">
    <property type="match status" value="1"/>
</dbReference>
<dbReference type="InterPro" id="IPR029057">
    <property type="entry name" value="PRTase-like"/>
</dbReference>
<dbReference type="SUPFAM" id="SSF56176">
    <property type="entry name" value="FAD-binding/transporter-associated domain-like"/>
    <property type="match status" value="1"/>
</dbReference>
<evidence type="ECO:0000313" key="10">
    <source>
        <dbReference type="Proteomes" id="UP001302367"/>
    </source>
</evidence>
<feature type="domain" description="FAD-binding PCMH-type" evidence="6">
    <location>
        <begin position="245"/>
        <end position="452"/>
    </location>
</feature>
<dbReference type="UniPathway" id="UPA00057">
    <property type="reaction ID" value="UER00099"/>
</dbReference>
<organism evidence="7 9">
    <name type="scientific">Cercospora beticola</name>
    <name type="common">Sugarbeet leaf spot fungus</name>
    <dbReference type="NCBI Taxonomy" id="122368"/>
    <lineage>
        <taxon>Eukaryota</taxon>
        <taxon>Fungi</taxon>
        <taxon>Dikarya</taxon>
        <taxon>Ascomycota</taxon>
        <taxon>Pezizomycotina</taxon>
        <taxon>Dothideomycetes</taxon>
        <taxon>Dothideomycetidae</taxon>
        <taxon>Mycosphaerellales</taxon>
        <taxon>Mycosphaerellaceae</taxon>
        <taxon>Cercospora</taxon>
    </lineage>
</organism>
<dbReference type="Pfam" id="PF04275">
    <property type="entry name" value="P-mevalo_kinase"/>
    <property type="match status" value="1"/>
</dbReference>
<dbReference type="EMBL" id="CP134188">
    <property type="protein sequence ID" value="WPB04304.1"/>
    <property type="molecule type" value="Genomic_DNA"/>
</dbReference>
<keyword evidence="7" id="KW-0808">Transferase</keyword>
<dbReference type="GO" id="GO:0016757">
    <property type="term" value="F:glycosyltransferase activity"/>
    <property type="evidence" value="ECO:0007669"/>
    <property type="project" value="UniProtKB-KW"/>
</dbReference>
<dbReference type="AlphaFoldDB" id="A0A2G5IDU7"/>
<feature type="compositionally biased region" description="Acidic residues" evidence="5">
    <location>
        <begin position="861"/>
        <end position="876"/>
    </location>
</feature>
<gene>
    <name evidence="7" type="ORF">CB0940_11938</name>
    <name evidence="8" type="ORF">RHO25_008950</name>
</gene>
<dbReference type="GO" id="GO:0019287">
    <property type="term" value="P:isopentenyl diphosphate biosynthetic process, mevalonate pathway"/>
    <property type="evidence" value="ECO:0007669"/>
    <property type="project" value="UniProtKB-UniPathway"/>
</dbReference>
<evidence type="ECO:0000256" key="5">
    <source>
        <dbReference type="SAM" id="MobiDB-lite"/>
    </source>
</evidence>
<evidence type="ECO:0000313" key="8">
    <source>
        <dbReference type="EMBL" id="WPB04304.1"/>
    </source>
</evidence>
<sequence length="1103" mass="120734">MLIQLLVEVTPLSYKIEMATLDALKSALRRKVTEIALSPTRPLSDLEYDVGFTALAEDFGKATYDDFIIPQLSLLLEPLLNSRTQVSILEIGPGPKSVLAELPDRQKSKIKRYSAFEPNKVFATRLEQSFSSMFQFSSSLPNLQTAPDIRRHRFTLDPRISTNANHEGEGFDVILFCHSLYGMEPKRDFVEKALEMLTKSLEDGMVIVFHRQSSLQLDGLMCHRTASFPTGVFHVEDDDKKLDCFARFIAGVVVENEGEDETVRLEWRKEYRLLGRRESGHPNHLSFDAPNIMTALTIIGGGHSGHCLQPNVVAVDMGAFDKIHIVAPAAGVSDTVIVVGAGSKAGDGFATAMAAELTVPLGSRPSVGAGLWLQGGIGHLARLHSLTCDAILGAVVVSVASGQVFCVGQVPKDHQPQGAKCIDGDSDLLWALKGAGSNFAITVSVTFKASPARQFAIQNWVMPLNDKSDARRKLQDFDHLVASKLPQHCSADAYLYCENDKLRFGVSLCETFTTEHTGEWLSIVRKTFGPENGSQIVDGVDLFDTEMYVSAMHGDHAGGKTSSFKRCLFLKDISASRMVDSLIAALKSRPSPYCYFHLLHGGGAVSEVSDVTTAFGCRDWDFACVITGVWDRSQEDTDIARCTTQWVYDVAKGLLPISSGIYSADLGPDLRDADLAVKALGPNRPRLAHLKQKYDPENVLAYTCPLPKVPGTPKLIVLVTGEHGAGKDYSAAVWVSVFGSSTHKGLTARTVSISNATKREYAEVASADYNRLLEDRKYKEQHRGSLTAFFENQLHLRPQLAEEHFMKVVSDAEGVDVLFITGMRDEAPVAAFSHLVSHSRLLEVKVKASKETQRARRGFLEDDDDDSNDTATDEDQGSNSCPNLVFTNDGLGKDAAIKFAEIHLLPIFDDDLLQLRRSIRLVHDSPRPGFAFRDVLGICQQSPERDLCTTLLQKHFNGDRKKVDLIAGCETGGLVLGLLLATHLNMPFAMIRKDGERPDPKIAVTKSLSYVSSSATENPMAENIEMDVGLVSKGDRVVVVDDVLSTGETLCAVLQLLAEAGIDTEKMNVLVVAEFPAHRGRNLLRQRGFGGVNVQSLLVFGGE</sequence>
<dbReference type="GO" id="GO:0006695">
    <property type="term" value="P:cholesterol biosynthetic process"/>
    <property type="evidence" value="ECO:0007669"/>
    <property type="project" value="InterPro"/>
</dbReference>
<dbReference type="InterPro" id="IPR029063">
    <property type="entry name" value="SAM-dependent_MTases_sf"/>
</dbReference>
<dbReference type="Gene3D" id="3.40.462.20">
    <property type="match status" value="1"/>
</dbReference>
<dbReference type="SUPFAM" id="SSF53271">
    <property type="entry name" value="PRTase-like"/>
    <property type="match status" value="1"/>
</dbReference>
<evidence type="ECO:0000259" key="6">
    <source>
        <dbReference type="PROSITE" id="PS51387"/>
    </source>
</evidence>
<name>A0A2G5IDU7_CERBT</name>
<evidence type="ECO:0000256" key="4">
    <source>
        <dbReference type="ARBA" id="ARBA00023002"/>
    </source>
</evidence>
<dbReference type="PANTHER" id="PTHR42973:SF25">
    <property type="entry name" value="PHOSPHOMEVALONATE KINASE"/>
    <property type="match status" value="1"/>
</dbReference>
<reference evidence="8 10" key="2">
    <citation type="submission" date="2023-09" db="EMBL/GenBank/DDBJ databases">
        <title>Complete-Gapless Cercospora beticola genome.</title>
        <authorList>
            <person name="Wyatt N.A."/>
            <person name="Spanner R.E."/>
            <person name="Bolton M.D."/>
        </authorList>
    </citation>
    <scope>NUCLEOTIDE SEQUENCE [LARGE SCALE GENOMIC DNA]</scope>
    <source>
        <strain evidence="8">Cb09-40</strain>
    </source>
</reference>
<keyword evidence="7" id="KW-0328">Glycosyltransferase</keyword>
<dbReference type="Gene3D" id="3.40.50.150">
    <property type="entry name" value="Vaccinia Virus protein VP39"/>
    <property type="match status" value="1"/>
</dbReference>
<evidence type="ECO:0000313" key="9">
    <source>
        <dbReference type="Proteomes" id="UP000230605"/>
    </source>
</evidence>
<dbReference type="PANTHER" id="PTHR42973">
    <property type="entry name" value="BINDING OXIDOREDUCTASE, PUTATIVE (AFU_ORTHOLOGUE AFUA_1G17690)-RELATED"/>
    <property type="match status" value="1"/>
</dbReference>
<dbReference type="PROSITE" id="PS51387">
    <property type="entry name" value="FAD_PCMH"/>
    <property type="match status" value="1"/>
</dbReference>
<keyword evidence="3" id="KW-0274">FAD</keyword>
<evidence type="ECO:0000256" key="2">
    <source>
        <dbReference type="ARBA" id="ARBA00022630"/>
    </source>
</evidence>
<dbReference type="GO" id="GO:0005737">
    <property type="term" value="C:cytoplasm"/>
    <property type="evidence" value="ECO:0007669"/>
    <property type="project" value="InterPro"/>
</dbReference>
<dbReference type="EMBL" id="LKMD01000099">
    <property type="protein sequence ID" value="PIB03028.1"/>
    <property type="molecule type" value="Genomic_DNA"/>
</dbReference>
<evidence type="ECO:0000256" key="1">
    <source>
        <dbReference type="ARBA" id="ARBA00005466"/>
    </source>
</evidence>
<dbReference type="GO" id="GO:0071949">
    <property type="term" value="F:FAD binding"/>
    <property type="evidence" value="ECO:0007669"/>
    <property type="project" value="InterPro"/>
</dbReference>
<feature type="region of interest" description="Disordered" evidence="5">
    <location>
        <begin position="855"/>
        <end position="881"/>
    </location>
</feature>
<dbReference type="Proteomes" id="UP000230605">
    <property type="component" value="Chromosome 10"/>
</dbReference>
<comment type="similarity">
    <text evidence="1">Belongs to the oxygen-dependent FAD-linked oxidoreductase family.</text>
</comment>
<dbReference type="InterPro" id="IPR036318">
    <property type="entry name" value="FAD-bd_PCMH-like_sf"/>
</dbReference>
<evidence type="ECO:0000256" key="3">
    <source>
        <dbReference type="ARBA" id="ARBA00022827"/>
    </source>
</evidence>
<dbReference type="InterPro" id="IPR000836">
    <property type="entry name" value="PRTase_dom"/>
</dbReference>
<dbReference type="InterPro" id="IPR016169">
    <property type="entry name" value="FAD-bd_PCMH_sub2"/>
</dbReference>
<dbReference type="Proteomes" id="UP001302367">
    <property type="component" value="Chromosome 5"/>
</dbReference>